<dbReference type="InterPro" id="IPR018966">
    <property type="entry name" value="VTC_domain"/>
</dbReference>
<proteinExistence type="predicted"/>
<dbReference type="RefSeq" id="WP_345153845.1">
    <property type="nucleotide sequence ID" value="NZ_BAABEO010000028.1"/>
</dbReference>
<name>A0ABP7D3N6_9MICC</name>
<organism evidence="2 3">
    <name type="scientific">Arthrobacter ginkgonis</name>
    <dbReference type="NCBI Taxonomy" id="1630594"/>
    <lineage>
        <taxon>Bacteria</taxon>
        <taxon>Bacillati</taxon>
        <taxon>Actinomycetota</taxon>
        <taxon>Actinomycetes</taxon>
        <taxon>Micrococcales</taxon>
        <taxon>Micrococcaceae</taxon>
        <taxon>Arthrobacter</taxon>
    </lineage>
</organism>
<sequence>MSGAGGFGGLDRLPRIGLEELNTTAALQTRIDRKYVVDRTLADRLLRTLPAPALLLETGGPDGSAYDSVYFDTPSLESYRLAAFGRRRRYKIRTRTYAGTGGCFLEVKTEGARSATVKERIEHDPGAPDRLDAEALEYIRSSLQDGIGAPPDGALAPVLATSYRRTTLYLPESGSRATIDHNVSWRLVAQQPVAERLVAERLVHQQRAAGTDGMARTPRELTLKSKVVLETKSGSAAGPLDRHLWAHGVRPSRISKYATGMALLIPDLPSNRWQRTLCRHLADAA</sequence>
<gene>
    <name evidence="2" type="ORF">GCM10023081_41230</name>
</gene>
<protein>
    <submittedName>
        <fullName evidence="2">VTC domain-containing protein</fullName>
    </submittedName>
</protein>
<dbReference type="InterPro" id="IPR033469">
    <property type="entry name" value="CYTH-like_dom_sf"/>
</dbReference>
<dbReference type="InterPro" id="IPR042267">
    <property type="entry name" value="VTC_sf"/>
</dbReference>
<evidence type="ECO:0000259" key="1">
    <source>
        <dbReference type="Pfam" id="PF09359"/>
    </source>
</evidence>
<dbReference type="Pfam" id="PF09359">
    <property type="entry name" value="VTC"/>
    <property type="match status" value="1"/>
</dbReference>
<dbReference type="Gene3D" id="3.20.100.30">
    <property type="entry name" value="VTC, catalytic tunnel domain"/>
    <property type="match status" value="1"/>
</dbReference>
<dbReference type="Proteomes" id="UP001500752">
    <property type="component" value="Unassembled WGS sequence"/>
</dbReference>
<dbReference type="CDD" id="cd07750">
    <property type="entry name" value="PolyPPase_VTC_like"/>
    <property type="match status" value="1"/>
</dbReference>
<evidence type="ECO:0000313" key="3">
    <source>
        <dbReference type="Proteomes" id="UP001500752"/>
    </source>
</evidence>
<evidence type="ECO:0000313" key="2">
    <source>
        <dbReference type="EMBL" id="GAA3700253.1"/>
    </source>
</evidence>
<feature type="domain" description="VTC" evidence="1">
    <location>
        <begin position="30"/>
        <end position="264"/>
    </location>
</feature>
<accession>A0ABP7D3N6</accession>
<reference evidence="3" key="1">
    <citation type="journal article" date="2019" name="Int. J. Syst. Evol. Microbiol.">
        <title>The Global Catalogue of Microorganisms (GCM) 10K type strain sequencing project: providing services to taxonomists for standard genome sequencing and annotation.</title>
        <authorList>
            <consortium name="The Broad Institute Genomics Platform"/>
            <consortium name="The Broad Institute Genome Sequencing Center for Infectious Disease"/>
            <person name="Wu L."/>
            <person name="Ma J."/>
        </authorList>
    </citation>
    <scope>NUCLEOTIDE SEQUENCE [LARGE SCALE GENOMIC DNA]</scope>
    <source>
        <strain evidence="3">JCM 30742</strain>
    </source>
</reference>
<keyword evidence="3" id="KW-1185">Reference proteome</keyword>
<dbReference type="EMBL" id="BAABEO010000028">
    <property type="protein sequence ID" value="GAA3700253.1"/>
    <property type="molecule type" value="Genomic_DNA"/>
</dbReference>
<dbReference type="SUPFAM" id="SSF55154">
    <property type="entry name" value="CYTH-like phosphatases"/>
    <property type="match status" value="1"/>
</dbReference>
<comment type="caution">
    <text evidence="2">The sequence shown here is derived from an EMBL/GenBank/DDBJ whole genome shotgun (WGS) entry which is preliminary data.</text>
</comment>